<dbReference type="GO" id="GO:0008813">
    <property type="term" value="F:chorismate lyase activity"/>
    <property type="evidence" value="ECO:0007669"/>
    <property type="project" value="InterPro"/>
</dbReference>
<keyword evidence="1" id="KW-0963">Cytoplasm</keyword>
<dbReference type="AlphaFoldDB" id="A0A0K6GST6"/>
<reference evidence="6" key="1">
    <citation type="submission" date="2015-08" db="EMBL/GenBank/DDBJ databases">
        <authorList>
            <person name="Varghese N."/>
        </authorList>
    </citation>
    <scope>NUCLEOTIDE SEQUENCE [LARGE SCALE GENOMIC DNA]</scope>
    <source>
        <strain evidence="6">DSM 17901</strain>
    </source>
</reference>
<name>A0A0K6GST6_9NEIS</name>
<evidence type="ECO:0000313" key="5">
    <source>
        <dbReference type="EMBL" id="CUA81561.1"/>
    </source>
</evidence>
<accession>A0A0K6GST6</accession>
<dbReference type="PANTHER" id="PTHR38683">
    <property type="entry name" value="CHORISMATE PYRUVATE-LYASE"/>
    <property type="match status" value="1"/>
</dbReference>
<dbReference type="RefSeq" id="WP_235445310.1">
    <property type="nucleotide sequence ID" value="NZ_CYHA01000001.1"/>
</dbReference>
<keyword evidence="3 5" id="KW-0456">Lyase</keyword>
<evidence type="ECO:0000256" key="2">
    <source>
        <dbReference type="ARBA" id="ARBA00022688"/>
    </source>
</evidence>
<dbReference type="STRING" id="375574.GCA_001418035_00202"/>
<sequence>MIAHTPWHPSPPRLPPALLACLTERGSLTEHLIATGHPFGVTVVMQGMAEVAADEAQWLGLPPGSPAYVRHVLLTLSDTPVVAARSVTPPDATFWREVLERGGRSLGFTLFGELDDLERSPLAYCRAGDDHPLVRLARDAAGLHTPLQHLPARRSRFLRDGAPLIVAEAFLPTLERFLLS</sequence>
<dbReference type="GO" id="GO:0005829">
    <property type="term" value="C:cytosol"/>
    <property type="evidence" value="ECO:0007669"/>
    <property type="project" value="TreeGrafter"/>
</dbReference>
<protein>
    <submittedName>
        <fullName evidence="5">Chorismate lyase</fullName>
    </submittedName>
</protein>
<keyword evidence="6" id="KW-1185">Reference proteome</keyword>
<dbReference type="PANTHER" id="PTHR38683:SF1">
    <property type="entry name" value="CHORISMATE PYRUVATE-LYASE"/>
    <property type="match status" value="1"/>
</dbReference>
<dbReference type="SUPFAM" id="SSF64288">
    <property type="entry name" value="Chorismate lyase-like"/>
    <property type="match status" value="1"/>
</dbReference>
<proteinExistence type="predicted"/>
<dbReference type="Proteomes" id="UP000243535">
    <property type="component" value="Unassembled WGS sequence"/>
</dbReference>
<organism evidence="5 6">
    <name type="scientific">Gulbenkiania indica</name>
    <dbReference type="NCBI Taxonomy" id="375574"/>
    <lineage>
        <taxon>Bacteria</taxon>
        <taxon>Pseudomonadati</taxon>
        <taxon>Pseudomonadota</taxon>
        <taxon>Betaproteobacteria</taxon>
        <taxon>Neisseriales</taxon>
        <taxon>Chromobacteriaceae</taxon>
        <taxon>Gulbenkiania</taxon>
    </lineage>
</organism>
<evidence type="ECO:0000256" key="1">
    <source>
        <dbReference type="ARBA" id="ARBA00022490"/>
    </source>
</evidence>
<dbReference type="InterPro" id="IPR007440">
    <property type="entry name" value="Chorismate--pyruvate_lyase"/>
</dbReference>
<dbReference type="GO" id="GO:0006744">
    <property type="term" value="P:ubiquinone biosynthetic process"/>
    <property type="evidence" value="ECO:0007669"/>
    <property type="project" value="UniProtKB-KW"/>
</dbReference>
<keyword evidence="2" id="KW-0831">Ubiquinone biosynthesis</keyword>
<dbReference type="EMBL" id="CYHA01000001">
    <property type="protein sequence ID" value="CUA81561.1"/>
    <property type="molecule type" value="Genomic_DNA"/>
</dbReference>
<dbReference type="InterPro" id="IPR028978">
    <property type="entry name" value="Chorismate_lyase_/UTRA_dom_sf"/>
</dbReference>
<gene>
    <name evidence="5" type="ORF">Ga0061063_0403</name>
</gene>
<dbReference type="Gene3D" id="3.40.1410.10">
    <property type="entry name" value="Chorismate lyase-like"/>
    <property type="match status" value="1"/>
</dbReference>
<evidence type="ECO:0000256" key="4">
    <source>
        <dbReference type="ARBA" id="ARBA00023317"/>
    </source>
</evidence>
<evidence type="ECO:0000313" key="6">
    <source>
        <dbReference type="Proteomes" id="UP000243535"/>
    </source>
</evidence>
<evidence type="ECO:0000256" key="3">
    <source>
        <dbReference type="ARBA" id="ARBA00023239"/>
    </source>
</evidence>
<dbReference type="Pfam" id="PF04345">
    <property type="entry name" value="Chor_lyase"/>
    <property type="match status" value="1"/>
</dbReference>
<keyword evidence="4" id="KW-0670">Pyruvate</keyword>